<dbReference type="Proteomes" id="UP000075884">
    <property type="component" value="Unassembled WGS sequence"/>
</dbReference>
<keyword evidence="2" id="KW-1185">Reference proteome</keyword>
<organism evidence="1 2">
    <name type="scientific">Anopheles dirus</name>
    <dbReference type="NCBI Taxonomy" id="7168"/>
    <lineage>
        <taxon>Eukaryota</taxon>
        <taxon>Metazoa</taxon>
        <taxon>Ecdysozoa</taxon>
        <taxon>Arthropoda</taxon>
        <taxon>Hexapoda</taxon>
        <taxon>Insecta</taxon>
        <taxon>Pterygota</taxon>
        <taxon>Neoptera</taxon>
        <taxon>Endopterygota</taxon>
        <taxon>Diptera</taxon>
        <taxon>Nematocera</taxon>
        <taxon>Culicoidea</taxon>
        <taxon>Culicidae</taxon>
        <taxon>Anophelinae</taxon>
        <taxon>Anopheles</taxon>
    </lineage>
</organism>
<dbReference type="EnsemblMetazoa" id="ADIR014774-RA">
    <property type="protein sequence ID" value="ADIR014774-PA"/>
    <property type="gene ID" value="ADIR014774"/>
</dbReference>
<reference evidence="1" key="2">
    <citation type="submission" date="2020-05" db="UniProtKB">
        <authorList>
            <consortium name="EnsemblMetazoa"/>
        </authorList>
    </citation>
    <scope>IDENTIFICATION</scope>
    <source>
        <strain evidence="1">WRAIR2</strain>
    </source>
</reference>
<evidence type="ECO:0000313" key="2">
    <source>
        <dbReference type="Proteomes" id="UP000075884"/>
    </source>
</evidence>
<dbReference type="AlphaFoldDB" id="A0A182NY69"/>
<dbReference type="VEuPathDB" id="VectorBase:ADIR014774"/>
<proteinExistence type="predicted"/>
<protein>
    <submittedName>
        <fullName evidence="1">Uncharacterized protein</fullName>
    </submittedName>
</protein>
<evidence type="ECO:0000313" key="1">
    <source>
        <dbReference type="EnsemblMetazoa" id="ADIR014774-PA"/>
    </source>
</evidence>
<accession>A0A182NY69</accession>
<sequence>MCAVLLHRSMLSSIPSQSEQDRSGGCCVVKRVIR</sequence>
<name>A0A182NY69_9DIPT</name>
<reference evidence="2" key="1">
    <citation type="submission" date="2013-03" db="EMBL/GenBank/DDBJ databases">
        <title>The Genome Sequence of Anopheles dirus WRAIR2.</title>
        <authorList>
            <consortium name="The Broad Institute Genomics Platform"/>
            <person name="Neafsey D.E."/>
            <person name="Walton C."/>
            <person name="Walker B."/>
            <person name="Young S.K."/>
            <person name="Zeng Q."/>
            <person name="Gargeya S."/>
            <person name="Fitzgerald M."/>
            <person name="Haas B."/>
            <person name="Abouelleil A."/>
            <person name="Allen A.W."/>
            <person name="Alvarado L."/>
            <person name="Arachchi H.M."/>
            <person name="Berlin A.M."/>
            <person name="Chapman S.B."/>
            <person name="Gainer-Dewar J."/>
            <person name="Goldberg J."/>
            <person name="Griggs A."/>
            <person name="Gujja S."/>
            <person name="Hansen M."/>
            <person name="Howarth C."/>
            <person name="Imamovic A."/>
            <person name="Ireland A."/>
            <person name="Larimer J."/>
            <person name="McCowan C."/>
            <person name="Murphy C."/>
            <person name="Pearson M."/>
            <person name="Poon T.W."/>
            <person name="Priest M."/>
            <person name="Roberts A."/>
            <person name="Saif S."/>
            <person name="Shea T."/>
            <person name="Sisk P."/>
            <person name="Sykes S."/>
            <person name="Wortman J."/>
            <person name="Nusbaum C."/>
            <person name="Birren B."/>
        </authorList>
    </citation>
    <scope>NUCLEOTIDE SEQUENCE [LARGE SCALE GENOMIC DNA]</scope>
    <source>
        <strain evidence="2">WRAIR2</strain>
    </source>
</reference>